<evidence type="ECO:0000313" key="3">
    <source>
        <dbReference type="Proteomes" id="UP001642540"/>
    </source>
</evidence>
<keyword evidence="1" id="KW-1133">Transmembrane helix</keyword>
<dbReference type="EMBL" id="CAXLJM020000086">
    <property type="protein sequence ID" value="CAL8131218.1"/>
    <property type="molecule type" value="Genomic_DNA"/>
</dbReference>
<keyword evidence="3" id="KW-1185">Reference proteome</keyword>
<feature type="transmembrane region" description="Helical" evidence="1">
    <location>
        <begin position="154"/>
        <end position="173"/>
    </location>
</feature>
<accession>A0ABP1RN23</accession>
<dbReference type="Proteomes" id="UP001642540">
    <property type="component" value="Unassembled WGS sequence"/>
</dbReference>
<evidence type="ECO:0000256" key="1">
    <source>
        <dbReference type="SAM" id="Phobius"/>
    </source>
</evidence>
<name>A0ABP1RN23_9HEXA</name>
<gene>
    <name evidence="2" type="ORF">ODALV1_LOCUS24078</name>
</gene>
<keyword evidence="1" id="KW-0812">Transmembrane</keyword>
<comment type="caution">
    <text evidence="2">The sequence shown here is derived from an EMBL/GenBank/DDBJ whole genome shotgun (WGS) entry which is preliminary data.</text>
</comment>
<feature type="transmembrane region" description="Helical" evidence="1">
    <location>
        <begin position="50"/>
        <end position="68"/>
    </location>
</feature>
<reference evidence="2 3" key="1">
    <citation type="submission" date="2024-08" db="EMBL/GenBank/DDBJ databases">
        <authorList>
            <person name="Cucini C."/>
            <person name="Frati F."/>
        </authorList>
    </citation>
    <scope>NUCLEOTIDE SEQUENCE [LARGE SCALE GENOMIC DNA]</scope>
</reference>
<keyword evidence="1" id="KW-0472">Membrane</keyword>
<proteinExistence type="predicted"/>
<protein>
    <submittedName>
        <fullName evidence="2">Uncharacterized protein</fullName>
    </submittedName>
</protein>
<sequence>MFSNRIYRLFYILYKLTKTFGLCIGNVDPQSHVLSHEAHLQQKINMNNNLLLLWSLGAYLIILKNYHIHDLDKFNMSVTLGLGGTLSHMVLCTLRWYPHDCCRILNGFFQLMMFLQEIGHEVQGYAMYEMSYSSIMVLDSLSTNWKSLIQPFDWMIWTSLFSATYLIALLLHLELELNQIRPGFHVLRYALNITSLLLNQSVWNKTTLKKDWICCAIWILWGSMALIFTILYKGTLLSFQFNPEPPITVPDSLPCILQTNMVIATQSAILFWRNGRKFIITSRLNETLKDMFIEQPEFNQSVYRDLYRKLKWIGDDYKSTTIDILQRNRILNKISNESTDLGKGFFVIDDFDQVELFKLYLSFFTEKWKQVSTIG</sequence>
<evidence type="ECO:0000313" key="2">
    <source>
        <dbReference type="EMBL" id="CAL8131218.1"/>
    </source>
</evidence>
<feature type="transmembrane region" description="Helical" evidence="1">
    <location>
        <begin position="212"/>
        <end position="232"/>
    </location>
</feature>
<organism evidence="2 3">
    <name type="scientific">Orchesella dallaii</name>
    <dbReference type="NCBI Taxonomy" id="48710"/>
    <lineage>
        <taxon>Eukaryota</taxon>
        <taxon>Metazoa</taxon>
        <taxon>Ecdysozoa</taxon>
        <taxon>Arthropoda</taxon>
        <taxon>Hexapoda</taxon>
        <taxon>Collembola</taxon>
        <taxon>Entomobryomorpha</taxon>
        <taxon>Entomobryoidea</taxon>
        <taxon>Orchesellidae</taxon>
        <taxon>Orchesellinae</taxon>
        <taxon>Orchesella</taxon>
    </lineage>
</organism>